<feature type="transmembrane region" description="Helical" evidence="1">
    <location>
        <begin position="79"/>
        <end position="98"/>
    </location>
</feature>
<protein>
    <recommendedName>
        <fullName evidence="2">CAAX prenyl protease 2/Lysostaphin resistance protein A-like domain-containing protein</fullName>
    </recommendedName>
</protein>
<keyword evidence="1" id="KW-1133">Transmembrane helix</keyword>
<reference evidence="3" key="1">
    <citation type="submission" date="2017-08" db="EMBL/GenBank/DDBJ databases">
        <authorList>
            <person name="Imhoff J.F."/>
            <person name="Rahn T."/>
            <person name="Kuenzel S."/>
            <person name="Neulinger S.C."/>
        </authorList>
    </citation>
    <scope>NUCLEOTIDE SEQUENCE</scope>
    <source>
        <strain evidence="3">IM 151</strain>
    </source>
</reference>
<feature type="domain" description="CAAX prenyl protease 2/Lysostaphin resistance protein A-like" evidence="2">
    <location>
        <begin position="184"/>
        <end position="276"/>
    </location>
</feature>
<dbReference type="Pfam" id="PF02517">
    <property type="entry name" value="Rce1-like"/>
    <property type="match status" value="1"/>
</dbReference>
<proteinExistence type="predicted"/>
<organism evidence="3 4">
    <name type="scientific">Rubrivivax gelatinosus</name>
    <name type="common">Rhodocyclus gelatinosus</name>
    <name type="synonym">Rhodopseudomonas gelatinosa</name>
    <dbReference type="NCBI Taxonomy" id="28068"/>
    <lineage>
        <taxon>Bacteria</taxon>
        <taxon>Pseudomonadati</taxon>
        <taxon>Pseudomonadota</taxon>
        <taxon>Betaproteobacteria</taxon>
        <taxon>Burkholderiales</taxon>
        <taxon>Sphaerotilaceae</taxon>
        <taxon>Rubrivivax</taxon>
    </lineage>
</organism>
<evidence type="ECO:0000313" key="3">
    <source>
        <dbReference type="EMBL" id="MBK1712149.1"/>
    </source>
</evidence>
<evidence type="ECO:0000259" key="2">
    <source>
        <dbReference type="Pfam" id="PF02517"/>
    </source>
</evidence>
<evidence type="ECO:0000313" key="4">
    <source>
        <dbReference type="Proteomes" id="UP001041814"/>
    </source>
</evidence>
<evidence type="ECO:0000256" key="1">
    <source>
        <dbReference type="SAM" id="Phobius"/>
    </source>
</evidence>
<dbReference type="EMBL" id="NRRU01000013">
    <property type="protein sequence ID" value="MBK1712149.1"/>
    <property type="molecule type" value="Genomic_DNA"/>
</dbReference>
<comment type="caution">
    <text evidence="3">The sequence shown here is derived from an EMBL/GenBank/DDBJ whole genome shotgun (WGS) entry which is preliminary data.</text>
</comment>
<feature type="transmembrane region" description="Helical" evidence="1">
    <location>
        <begin position="222"/>
        <end position="247"/>
    </location>
</feature>
<accession>A0ABS1DQ65</accession>
<name>A0ABS1DQ65_RUBGE</name>
<feature type="transmembrane region" description="Helical" evidence="1">
    <location>
        <begin position="34"/>
        <end position="67"/>
    </location>
</feature>
<feature type="transmembrane region" description="Helical" evidence="1">
    <location>
        <begin position="267"/>
        <end position="286"/>
    </location>
</feature>
<dbReference type="Proteomes" id="UP001041814">
    <property type="component" value="Unassembled WGS sequence"/>
</dbReference>
<keyword evidence="1" id="KW-0812">Transmembrane</keyword>
<sequence length="288" mass="29717">MADAMAVAFLLLATAILAIWLPWSPDRHRVPAPWAVLAGAAVVAATLSGLIEASGVLAIAALWALCAGAVHLRQRGARYAAALGALALALAFTVHAIPGLHPWVVADQIRLSADSAPMTLRLNFDKGIAGLLLLALWCHRPAGHVRHALLLGLGVGLATAVPVVGGVWASGFIGFAPKLPAIAPAWMFANAFLTSVMEEALFRGLLQERLAVALGPRPSARWLPIALASLLFGLAHAGGGPALVLAAGAAGVGYGLAYRHGGIEAAVVAHFTLNAVHFFGFTYPYAAR</sequence>
<dbReference type="RefSeq" id="WP_200378028.1">
    <property type="nucleotide sequence ID" value="NZ_NRRU01000013.1"/>
</dbReference>
<keyword evidence="1" id="KW-0472">Membrane</keyword>
<feature type="transmembrane region" description="Helical" evidence="1">
    <location>
        <begin position="149"/>
        <end position="175"/>
    </location>
</feature>
<gene>
    <name evidence="3" type="ORF">CKO43_05070</name>
</gene>
<reference evidence="3" key="2">
    <citation type="journal article" date="2020" name="Microorganisms">
        <title>Osmotic Adaptation and Compatible Solute Biosynthesis of Phototrophic Bacteria as Revealed from Genome Analyses.</title>
        <authorList>
            <person name="Imhoff J.F."/>
            <person name="Rahn T."/>
            <person name="Kunzel S."/>
            <person name="Keller A."/>
            <person name="Neulinger S.C."/>
        </authorList>
    </citation>
    <scope>NUCLEOTIDE SEQUENCE</scope>
    <source>
        <strain evidence="3">IM 151</strain>
    </source>
</reference>
<feature type="transmembrane region" description="Helical" evidence="1">
    <location>
        <begin position="118"/>
        <end position="137"/>
    </location>
</feature>
<dbReference type="InterPro" id="IPR003675">
    <property type="entry name" value="Rce1/LyrA-like_dom"/>
</dbReference>
<keyword evidence="4" id="KW-1185">Reference proteome</keyword>